<name>A0ABR7YQV0_9SPHI</name>
<organism evidence="1 2">
    <name type="scientific">Sphingobacterium micropteri</name>
    <dbReference type="NCBI Taxonomy" id="2763501"/>
    <lineage>
        <taxon>Bacteria</taxon>
        <taxon>Pseudomonadati</taxon>
        <taxon>Bacteroidota</taxon>
        <taxon>Sphingobacteriia</taxon>
        <taxon>Sphingobacteriales</taxon>
        <taxon>Sphingobacteriaceae</taxon>
        <taxon>Sphingobacterium</taxon>
    </lineage>
</organism>
<comment type="caution">
    <text evidence="1">The sequence shown here is derived from an EMBL/GenBank/DDBJ whole genome shotgun (WGS) entry which is preliminary data.</text>
</comment>
<proteinExistence type="predicted"/>
<reference evidence="1 2" key="1">
    <citation type="submission" date="2020-08" db="EMBL/GenBank/DDBJ databases">
        <title>Sphingobacterium sp. DN00404 isolated from aquaculture water.</title>
        <authorList>
            <person name="Zhang M."/>
        </authorList>
    </citation>
    <scope>NUCLEOTIDE SEQUENCE [LARGE SCALE GENOMIC DNA]</scope>
    <source>
        <strain evidence="1 2">DN00404</strain>
    </source>
</reference>
<evidence type="ECO:0000313" key="2">
    <source>
        <dbReference type="Proteomes" id="UP000602759"/>
    </source>
</evidence>
<dbReference type="RefSeq" id="WP_190994521.1">
    <property type="nucleotide sequence ID" value="NZ_JACOIK010000008.1"/>
</dbReference>
<dbReference type="EMBL" id="JACOIK010000008">
    <property type="protein sequence ID" value="MBD1433558.1"/>
    <property type="molecule type" value="Genomic_DNA"/>
</dbReference>
<dbReference type="Proteomes" id="UP000602759">
    <property type="component" value="Unassembled WGS sequence"/>
</dbReference>
<accession>A0ABR7YQV0</accession>
<keyword evidence="2" id="KW-1185">Reference proteome</keyword>
<evidence type="ECO:0000313" key="1">
    <source>
        <dbReference type="EMBL" id="MBD1433558.1"/>
    </source>
</evidence>
<gene>
    <name evidence="1" type="ORF">H8B06_12020</name>
</gene>
<sequence>MASYLPPFKTLFDQAEQLVYRYPTSFCFMALPDVARPKIFRKAAQ</sequence>
<protein>
    <submittedName>
        <fullName evidence="1">Uncharacterized protein</fullName>
    </submittedName>
</protein>